<dbReference type="Proteomes" id="UP000244224">
    <property type="component" value="Unassembled WGS sequence"/>
</dbReference>
<dbReference type="RefSeq" id="WP_145693551.1">
    <property type="nucleotide sequence ID" value="NZ_QBKP01000002.1"/>
</dbReference>
<proteinExistence type="predicted"/>
<accession>A0A2T6B8I8</accession>
<protein>
    <submittedName>
        <fullName evidence="2">Uncharacterized protein</fullName>
    </submittedName>
</protein>
<dbReference type="OrthoDB" id="5593939at2"/>
<sequence>MGRPSLPMPPLRALLAPACAATLILIGAWTAGPALAQEMSTVHSGGRVEINAHGVCRRVHNGTEHGVMIPTKTAQEWATGGSSFLQNVPTGMTAYACVSPEVALRRWSRIGPPGQTGQPFTVNGADHGLTFTSVGVSTDGVTPSLVGNQIRYTPNSTRWRLDHLATALDTIPFEAIDSEGIAVQGSLKITLVGYDYGNAYLGFRHYSPLHPDIEYGDLGLDIPYDSKNGVRINMIFQLKQNIFDGMANFSGLMSLRFGTAHVIVIDNSTASMGAYSGPSVGDVNGDGASNTILDAQIRAALDFVDLMIANRQAEVGKTRIEGLDDPGEYMEISVYGPGNLGPSGSEDSGAEPIFIYTANATGAFVGQTNLTSYTSYRTSARSALLSIRNSGSNLNTSSVFSYLDGQIASLAPSYFTMAVHFLTPGTNSGTTPNLARFNQTGSGQLGTPVFAYYTGSNAASAQATFVAGLDHAGARRHLTSPAVFGAVTPPYPVEPAFRIAREVNGVYQHVRNPDGSIFYPDLVPMVQRGVYGFGFRLLPGTDTTCYAKNCQMAGVPTHLIQNYSGLLTLSGQTNRFEMQPIMFTNPIYRVHYDSNAALFNSGGVLWRLGFVVRGGYTALPPN</sequence>
<feature type="signal peptide" evidence="1">
    <location>
        <begin position="1"/>
        <end position="36"/>
    </location>
</feature>
<organism evidence="2 3">
    <name type="scientific">Gemmobacter caeni</name>
    <dbReference type="NCBI Taxonomy" id="589035"/>
    <lineage>
        <taxon>Bacteria</taxon>
        <taxon>Pseudomonadati</taxon>
        <taxon>Pseudomonadota</taxon>
        <taxon>Alphaproteobacteria</taxon>
        <taxon>Rhodobacterales</taxon>
        <taxon>Paracoccaceae</taxon>
        <taxon>Gemmobacter</taxon>
    </lineage>
</organism>
<name>A0A2T6B8I8_9RHOB</name>
<evidence type="ECO:0000313" key="2">
    <source>
        <dbReference type="EMBL" id="PTX52374.1"/>
    </source>
</evidence>
<evidence type="ECO:0000256" key="1">
    <source>
        <dbReference type="SAM" id="SignalP"/>
    </source>
</evidence>
<feature type="chain" id="PRO_5015475396" evidence="1">
    <location>
        <begin position="37"/>
        <end position="622"/>
    </location>
</feature>
<comment type="caution">
    <text evidence="2">The sequence shown here is derived from an EMBL/GenBank/DDBJ whole genome shotgun (WGS) entry which is preliminary data.</text>
</comment>
<dbReference type="EMBL" id="QBKP01000002">
    <property type="protein sequence ID" value="PTX52374.1"/>
    <property type="molecule type" value="Genomic_DNA"/>
</dbReference>
<keyword evidence="3" id="KW-1185">Reference proteome</keyword>
<keyword evidence="1" id="KW-0732">Signal</keyword>
<dbReference type="AlphaFoldDB" id="A0A2T6B8I8"/>
<reference evidence="2 3" key="1">
    <citation type="submission" date="2018-04" db="EMBL/GenBank/DDBJ databases">
        <title>Genomic Encyclopedia of Archaeal and Bacterial Type Strains, Phase II (KMG-II): from individual species to whole genera.</title>
        <authorList>
            <person name="Goeker M."/>
        </authorList>
    </citation>
    <scope>NUCLEOTIDE SEQUENCE [LARGE SCALE GENOMIC DNA]</scope>
    <source>
        <strain evidence="2 3">DSM 21823</strain>
    </source>
</reference>
<gene>
    <name evidence="2" type="ORF">C8N34_102153</name>
</gene>
<evidence type="ECO:0000313" key="3">
    <source>
        <dbReference type="Proteomes" id="UP000244224"/>
    </source>
</evidence>